<keyword evidence="5 7" id="KW-0472">Membrane</keyword>
<keyword evidence="2" id="KW-1003">Cell membrane</keyword>
<feature type="transmembrane region" description="Helical" evidence="7">
    <location>
        <begin position="306"/>
        <end position="327"/>
    </location>
</feature>
<feature type="transmembrane region" description="Helical" evidence="7">
    <location>
        <begin position="217"/>
        <end position="241"/>
    </location>
</feature>
<sequence>MSSPLTVSRSAAMYVGALLGPGLLMLPGLTASLAGPASVLTWAALLVLSGLLGWVFAALGIHVPSATGVRGYVALGLGRGASAATSWTFLAGIVAGTPIVCLIGGGYVADLAGAGRVTACLIALAIMLAVLAITSRGLRTSSTIQFGLVLLLLAVVAVSVVGGAFAARAEHWTPFAPHGWTAIGTAAAPLMLSFVGWEAAAPLTSRLTDPRHQLPRIVAITLTVTSLLYLSLAAVTVAALGPDAGSSTPVAKLLALAIGPAGVVLAAASAVVLTLGTVNAYLSGAATLAHSLTPRVDHSPDTPPRWLNLAILASGGVLFGLLGAGALELESLVSVPSAMFLVVYLGCTAAAWKLLSGKVRIAAAVAFVLVLAIVAFTATAATPAVAVALLAWLNEHRATRGTRDRSHPRPSARSSADRPARCPAPRT</sequence>
<name>A0ABQ3LYQ5_9PSEU</name>
<feature type="transmembrane region" description="Helical" evidence="7">
    <location>
        <begin position="40"/>
        <end position="63"/>
    </location>
</feature>
<feature type="transmembrane region" description="Helical" evidence="7">
    <location>
        <begin position="114"/>
        <end position="134"/>
    </location>
</feature>
<dbReference type="PANTHER" id="PTHR42770">
    <property type="entry name" value="AMINO ACID TRANSPORTER-RELATED"/>
    <property type="match status" value="1"/>
</dbReference>
<evidence type="ECO:0000256" key="7">
    <source>
        <dbReference type="SAM" id="Phobius"/>
    </source>
</evidence>
<protein>
    <submittedName>
        <fullName evidence="8">Amino acid permease</fullName>
    </submittedName>
</protein>
<dbReference type="EMBL" id="BNAR01000001">
    <property type="protein sequence ID" value="GHH28138.1"/>
    <property type="molecule type" value="Genomic_DNA"/>
</dbReference>
<dbReference type="PANTHER" id="PTHR42770:SF13">
    <property type="entry name" value="L-METHIONINE_BRANCHED-CHAIN AMINO ACID EXPORTER YJEH"/>
    <property type="match status" value="1"/>
</dbReference>
<proteinExistence type="predicted"/>
<dbReference type="InterPro" id="IPR050367">
    <property type="entry name" value="APC_superfamily"/>
</dbReference>
<feature type="transmembrane region" description="Helical" evidence="7">
    <location>
        <begin position="253"/>
        <end position="285"/>
    </location>
</feature>
<feature type="region of interest" description="Disordered" evidence="6">
    <location>
        <begin position="400"/>
        <end position="427"/>
    </location>
</feature>
<dbReference type="Gene3D" id="1.20.1740.10">
    <property type="entry name" value="Amino acid/polyamine transporter I"/>
    <property type="match status" value="1"/>
</dbReference>
<evidence type="ECO:0000256" key="1">
    <source>
        <dbReference type="ARBA" id="ARBA00004651"/>
    </source>
</evidence>
<comment type="caution">
    <text evidence="8">The sequence shown here is derived from an EMBL/GenBank/DDBJ whole genome shotgun (WGS) entry which is preliminary data.</text>
</comment>
<keyword evidence="9" id="KW-1185">Reference proteome</keyword>
<feature type="transmembrane region" description="Helical" evidence="7">
    <location>
        <begin position="146"/>
        <end position="167"/>
    </location>
</feature>
<dbReference type="InterPro" id="IPR002293">
    <property type="entry name" value="AA/rel_permease1"/>
</dbReference>
<evidence type="ECO:0000313" key="8">
    <source>
        <dbReference type="EMBL" id="GHH28138.1"/>
    </source>
</evidence>
<feature type="transmembrane region" description="Helical" evidence="7">
    <location>
        <begin position="12"/>
        <end position="34"/>
    </location>
</feature>
<keyword evidence="3 7" id="KW-0812">Transmembrane</keyword>
<evidence type="ECO:0000256" key="2">
    <source>
        <dbReference type="ARBA" id="ARBA00022475"/>
    </source>
</evidence>
<keyword evidence="4 7" id="KW-1133">Transmembrane helix</keyword>
<evidence type="ECO:0000256" key="3">
    <source>
        <dbReference type="ARBA" id="ARBA00022692"/>
    </source>
</evidence>
<dbReference type="PIRSF" id="PIRSF006060">
    <property type="entry name" value="AA_transporter"/>
    <property type="match status" value="1"/>
</dbReference>
<evidence type="ECO:0000313" key="9">
    <source>
        <dbReference type="Proteomes" id="UP000605568"/>
    </source>
</evidence>
<gene>
    <name evidence="8" type="ORF">GCM10017774_01810</name>
</gene>
<feature type="transmembrane region" description="Helical" evidence="7">
    <location>
        <begin position="84"/>
        <end position="108"/>
    </location>
</feature>
<feature type="transmembrane region" description="Helical" evidence="7">
    <location>
        <begin position="364"/>
        <end position="393"/>
    </location>
</feature>
<organism evidence="8 9">
    <name type="scientific">Lentzea cavernae</name>
    <dbReference type="NCBI Taxonomy" id="2020703"/>
    <lineage>
        <taxon>Bacteria</taxon>
        <taxon>Bacillati</taxon>
        <taxon>Actinomycetota</taxon>
        <taxon>Actinomycetes</taxon>
        <taxon>Pseudonocardiales</taxon>
        <taxon>Pseudonocardiaceae</taxon>
        <taxon>Lentzea</taxon>
    </lineage>
</organism>
<feature type="transmembrane region" description="Helical" evidence="7">
    <location>
        <begin position="179"/>
        <end position="197"/>
    </location>
</feature>
<comment type="subcellular location">
    <subcellularLocation>
        <location evidence="1">Cell membrane</location>
        <topology evidence="1">Multi-pass membrane protein</topology>
    </subcellularLocation>
</comment>
<evidence type="ECO:0000256" key="4">
    <source>
        <dbReference type="ARBA" id="ARBA00022989"/>
    </source>
</evidence>
<evidence type="ECO:0000256" key="5">
    <source>
        <dbReference type="ARBA" id="ARBA00023136"/>
    </source>
</evidence>
<dbReference type="Proteomes" id="UP000605568">
    <property type="component" value="Unassembled WGS sequence"/>
</dbReference>
<accession>A0ABQ3LYQ5</accession>
<dbReference type="RefSeq" id="WP_191295508.1">
    <property type="nucleotide sequence ID" value="NZ_BNAR01000001.1"/>
</dbReference>
<feature type="transmembrane region" description="Helical" evidence="7">
    <location>
        <begin position="333"/>
        <end position="352"/>
    </location>
</feature>
<dbReference type="Pfam" id="PF13520">
    <property type="entry name" value="AA_permease_2"/>
    <property type="match status" value="1"/>
</dbReference>
<evidence type="ECO:0000256" key="6">
    <source>
        <dbReference type="SAM" id="MobiDB-lite"/>
    </source>
</evidence>
<reference evidence="9" key="1">
    <citation type="journal article" date="2019" name="Int. J. Syst. Evol. Microbiol.">
        <title>The Global Catalogue of Microorganisms (GCM) 10K type strain sequencing project: providing services to taxonomists for standard genome sequencing and annotation.</title>
        <authorList>
            <consortium name="The Broad Institute Genomics Platform"/>
            <consortium name="The Broad Institute Genome Sequencing Center for Infectious Disease"/>
            <person name="Wu L."/>
            <person name="Ma J."/>
        </authorList>
    </citation>
    <scope>NUCLEOTIDE SEQUENCE [LARGE SCALE GENOMIC DNA]</scope>
    <source>
        <strain evidence="9">CGMCC 4.7367</strain>
    </source>
</reference>